<dbReference type="GO" id="GO:0050661">
    <property type="term" value="F:NADP binding"/>
    <property type="evidence" value="ECO:0007669"/>
    <property type="project" value="InterPro"/>
</dbReference>
<dbReference type="PROSITE" id="PS01042">
    <property type="entry name" value="HOMOSER_DHGENASE"/>
    <property type="match status" value="1"/>
</dbReference>
<dbReference type="InterPro" id="IPR001342">
    <property type="entry name" value="HDH_cat"/>
</dbReference>
<evidence type="ECO:0000313" key="16">
    <source>
        <dbReference type="Proteomes" id="UP000321638"/>
    </source>
</evidence>
<dbReference type="SUPFAM" id="SSF55347">
    <property type="entry name" value="Glyceraldehyde-3-phosphate dehydrogenase-like, C-terminal domain"/>
    <property type="match status" value="1"/>
</dbReference>
<keyword evidence="9" id="KW-0560">Oxidoreductase</keyword>
<dbReference type="GO" id="GO:0009088">
    <property type="term" value="P:threonine biosynthetic process"/>
    <property type="evidence" value="ECO:0007669"/>
    <property type="project" value="UniProtKB-UniPathway"/>
</dbReference>
<dbReference type="PANTHER" id="PTHR43331:SF1">
    <property type="entry name" value="HOMOSERINE DEHYDROGENASE"/>
    <property type="match status" value="1"/>
</dbReference>
<dbReference type="Proteomes" id="UP000321638">
    <property type="component" value="Unassembled WGS sequence"/>
</dbReference>
<accession>A0A5C8PDJ4</accession>
<dbReference type="Pfam" id="PF00742">
    <property type="entry name" value="Homoserine_dh"/>
    <property type="match status" value="1"/>
</dbReference>
<evidence type="ECO:0000256" key="7">
    <source>
        <dbReference type="ARBA" id="ARBA00022697"/>
    </source>
</evidence>
<dbReference type="SUPFAM" id="SSF51735">
    <property type="entry name" value="NAD(P)-binding Rossmann-fold domains"/>
    <property type="match status" value="1"/>
</dbReference>
<reference evidence="15 16" key="1">
    <citation type="submission" date="2019-06" db="EMBL/GenBank/DDBJ databases">
        <title>New taxonomy in bacterial strain CC-CFT640, isolated from vineyard.</title>
        <authorList>
            <person name="Lin S.-Y."/>
            <person name="Tsai C.-F."/>
            <person name="Young C.-C."/>
        </authorList>
    </citation>
    <scope>NUCLEOTIDE SEQUENCE [LARGE SCALE GENOMIC DNA]</scope>
    <source>
        <strain evidence="15 16">CC-CFT640</strain>
    </source>
</reference>
<dbReference type="GO" id="GO:0004412">
    <property type="term" value="F:homoserine dehydrogenase activity"/>
    <property type="evidence" value="ECO:0007669"/>
    <property type="project" value="UniProtKB-EC"/>
</dbReference>
<feature type="domain" description="ACT" evidence="14">
    <location>
        <begin position="351"/>
        <end position="432"/>
    </location>
</feature>
<keyword evidence="8 12" id="KW-0521">NADP</keyword>
<name>A0A5C8PDJ4_9HYPH</name>
<dbReference type="EC" id="1.1.1.3" evidence="4"/>
<comment type="pathway">
    <text evidence="2">Amino-acid biosynthesis; L-methionine biosynthesis via de novo pathway; L-homoserine from L-aspartate: step 3/3.</text>
</comment>
<dbReference type="Pfam" id="PF01842">
    <property type="entry name" value="ACT"/>
    <property type="match status" value="1"/>
</dbReference>
<dbReference type="RefSeq" id="WP_147850541.1">
    <property type="nucleotide sequence ID" value="NZ_VDUZ01000041.1"/>
</dbReference>
<comment type="caution">
    <text evidence="15">The sequence shown here is derived from an EMBL/GenBank/DDBJ whole genome shotgun (WGS) entry which is preliminary data.</text>
</comment>
<dbReference type="CDD" id="cd04881">
    <property type="entry name" value="ACT_HSDH-Hom"/>
    <property type="match status" value="1"/>
</dbReference>
<feature type="active site" description="Proton donor" evidence="11">
    <location>
        <position position="207"/>
    </location>
</feature>
<evidence type="ECO:0000256" key="9">
    <source>
        <dbReference type="ARBA" id="ARBA00023002"/>
    </source>
</evidence>
<keyword evidence="16" id="KW-1185">Reference proteome</keyword>
<dbReference type="PANTHER" id="PTHR43331">
    <property type="entry name" value="HOMOSERINE DEHYDROGENASE"/>
    <property type="match status" value="1"/>
</dbReference>
<keyword evidence="10" id="KW-0486">Methionine biosynthesis</keyword>
<evidence type="ECO:0000256" key="6">
    <source>
        <dbReference type="ARBA" id="ARBA00022605"/>
    </source>
</evidence>
<feature type="binding site" evidence="12">
    <location>
        <position position="192"/>
    </location>
    <ligand>
        <name>L-homoserine</name>
        <dbReference type="ChEBI" id="CHEBI:57476"/>
    </ligand>
</feature>
<evidence type="ECO:0000256" key="8">
    <source>
        <dbReference type="ARBA" id="ARBA00022857"/>
    </source>
</evidence>
<keyword evidence="7" id="KW-0791">Threonine biosynthesis</keyword>
<evidence type="ECO:0000256" key="4">
    <source>
        <dbReference type="ARBA" id="ARBA00013213"/>
    </source>
</evidence>
<dbReference type="PIRSF" id="PIRSF000098">
    <property type="entry name" value="Homoser_dehydrog"/>
    <property type="match status" value="1"/>
</dbReference>
<dbReference type="InterPro" id="IPR002912">
    <property type="entry name" value="ACT_dom"/>
</dbReference>
<evidence type="ECO:0000256" key="10">
    <source>
        <dbReference type="ARBA" id="ARBA00023167"/>
    </source>
</evidence>
<evidence type="ECO:0000313" key="15">
    <source>
        <dbReference type="EMBL" id="TXL71629.1"/>
    </source>
</evidence>
<dbReference type="GO" id="GO:0009086">
    <property type="term" value="P:methionine biosynthetic process"/>
    <property type="evidence" value="ECO:0007669"/>
    <property type="project" value="UniProtKB-KW"/>
</dbReference>
<dbReference type="AlphaFoldDB" id="A0A5C8PDJ4"/>
<evidence type="ECO:0000256" key="11">
    <source>
        <dbReference type="PIRSR" id="PIRSR000098-1"/>
    </source>
</evidence>
<dbReference type="InterPro" id="IPR019811">
    <property type="entry name" value="HDH_CS"/>
</dbReference>
<feature type="binding site" evidence="12">
    <location>
        <position position="107"/>
    </location>
    <ligand>
        <name>NADPH</name>
        <dbReference type="ChEBI" id="CHEBI:57783"/>
    </ligand>
</feature>
<evidence type="ECO:0000256" key="2">
    <source>
        <dbReference type="ARBA" id="ARBA00005062"/>
    </source>
</evidence>
<dbReference type="Gene3D" id="3.30.70.260">
    <property type="match status" value="1"/>
</dbReference>
<dbReference type="NCBIfam" id="NF004976">
    <property type="entry name" value="PRK06349.1"/>
    <property type="match status" value="1"/>
</dbReference>
<dbReference type="Pfam" id="PF03447">
    <property type="entry name" value="NAD_binding_3"/>
    <property type="match status" value="1"/>
</dbReference>
<evidence type="ECO:0000256" key="5">
    <source>
        <dbReference type="ARBA" id="ARBA00013376"/>
    </source>
</evidence>
<comment type="similarity">
    <text evidence="3 13">Belongs to the homoserine dehydrogenase family.</text>
</comment>
<evidence type="ECO:0000256" key="13">
    <source>
        <dbReference type="RuleBase" id="RU004171"/>
    </source>
</evidence>
<evidence type="ECO:0000256" key="12">
    <source>
        <dbReference type="PIRSR" id="PIRSR000098-2"/>
    </source>
</evidence>
<dbReference type="Gene3D" id="3.40.50.720">
    <property type="entry name" value="NAD(P)-binding Rossmann-like Domain"/>
    <property type="match status" value="1"/>
</dbReference>
<keyword evidence="6" id="KW-0028">Amino-acid biosynthesis</keyword>
<dbReference type="PROSITE" id="PS51671">
    <property type="entry name" value="ACT"/>
    <property type="match status" value="1"/>
</dbReference>
<dbReference type="InterPro" id="IPR045865">
    <property type="entry name" value="ACT-like_dom_sf"/>
</dbReference>
<dbReference type="InterPro" id="IPR005106">
    <property type="entry name" value="Asp/hSer_DH_NAD-bd"/>
</dbReference>
<dbReference type="EMBL" id="VDUZ01000041">
    <property type="protein sequence ID" value="TXL71629.1"/>
    <property type="molecule type" value="Genomic_DNA"/>
</dbReference>
<dbReference type="SUPFAM" id="SSF55021">
    <property type="entry name" value="ACT-like"/>
    <property type="match status" value="1"/>
</dbReference>
<evidence type="ECO:0000256" key="3">
    <source>
        <dbReference type="ARBA" id="ARBA00006753"/>
    </source>
</evidence>
<dbReference type="OrthoDB" id="9808167at2"/>
<dbReference type="Gene3D" id="3.30.360.10">
    <property type="entry name" value="Dihydrodipicolinate Reductase, domain 2"/>
    <property type="match status" value="1"/>
</dbReference>
<dbReference type="UniPathway" id="UPA00051">
    <property type="reaction ID" value="UER00465"/>
</dbReference>
<dbReference type="InterPro" id="IPR016204">
    <property type="entry name" value="HDH"/>
</dbReference>
<proteinExistence type="inferred from homology"/>
<evidence type="ECO:0000259" key="14">
    <source>
        <dbReference type="PROSITE" id="PS51671"/>
    </source>
</evidence>
<protein>
    <recommendedName>
        <fullName evidence="5">Homoserine dehydrogenase</fullName>
        <ecNumber evidence="4">1.1.1.3</ecNumber>
    </recommendedName>
</protein>
<dbReference type="UniPathway" id="UPA00050">
    <property type="reaction ID" value="UER00063"/>
</dbReference>
<sequence>MSQPIRIGIAGLGTVGAGTVKLLREHAELLALRCGRPLQVVAASARDRKKDRGVDLAGIRLESDPLALATAPDIDVVVEVIGGSDGVARQVIETAIAGGKHVVTANKALLALHGSTIAAQAEAKGVILGFEAAVAGGIPIIKALREGLVGNRVKRLYGILNGTCNYILTTMRESGRDFADVLADAQKLGYAEADPSFDVDGIDAAHKLALLTAVAYGRPVDFAGVYVEGIRKVGALDIRFAEELDCRIKLLGLARETEHGIEQRVHPCLVPKTAPIASVDGVFNAVAVEGDFVGQTMFEGRGAGAGPTASAVVADLVAVARGHGLPAFVVPAARLASSPGSPIERHRGAYYLRLMVLDRPGVIADVTAALRDEQVSLESMLQHGRARGPDDTVPVVLTTHVTEEAAMRRALQRIAGLAMLREKPILIRIEDL</sequence>
<dbReference type="InterPro" id="IPR036291">
    <property type="entry name" value="NAD(P)-bd_dom_sf"/>
</dbReference>
<gene>
    <name evidence="15" type="ORF">FHP25_29265</name>
</gene>
<dbReference type="FunFam" id="3.30.360.10:FF:000005">
    <property type="entry name" value="Homoserine dehydrogenase"/>
    <property type="match status" value="1"/>
</dbReference>
<organism evidence="15 16">
    <name type="scientific">Vineibacter terrae</name>
    <dbReference type="NCBI Taxonomy" id="2586908"/>
    <lineage>
        <taxon>Bacteria</taxon>
        <taxon>Pseudomonadati</taxon>
        <taxon>Pseudomonadota</taxon>
        <taxon>Alphaproteobacteria</taxon>
        <taxon>Hyphomicrobiales</taxon>
        <taxon>Vineibacter</taxon>
    </lineage>
</organism>
<feature type="binding site" evidence="12">
    <location>
        <begin position="10"/>
        <end position="17"/>
    </location>
    <ligand>
        <name>NADP(+)</name>
        <dbReference type="ChEBI" id="CHEBI:58349"/>
    </ligand>
</feature>
<comment type="pathway">
    <text evidence="1">Amino-acid biosynthesis; L-threonine biosynthesis; L-threonine from L-aspartate: step 3/5.</text>
</comment>
<evidence type="ECO:0000256" key="1">
    <source>
        <dbReference type="ARBA" id="ARBA00005056"/>
    </source>
</evidence>